<sequence length="220" mass="24957">MALAIFDLDHTLLDGDSDHAWGQYLVDQGLADPEQHKLRNDYFYEQYKAGTLDINEYLAFALKPLTQYPLQHMLDTRAAFLKARIMPLISQKSRDLIAHHKRLGDTLLIITATNGFVTYPIAELLGIEHIIAPHPEQVDNRYTGNIVGIPSFQQGKVVRLEEWLQQQGFELAGSYFYSDSHNDLPLLEIVDHPVAVDPDARLAAIAEQKGWPIISLRDQE</sequence>
<dbReference type="SUPFAM" id="SSF56784">
    <property type="entry name" value="HAD-like"/>
    <property type="match status" value="1"/>
</dbReference>
<reference evidence="11" key="2">
    <citation type="submission" date="2022-08" db="EMBL/GenBank/DDBJ databases">
        <authorList>
            <person name="Dong C."/>
        </authorList>
    </citation>
    <scope>NUCLEOTIDE SEQUENCE</scope>
    <source>
        <strain evidence="11">59MF3M-4</strain>
    </source>
</reference>
<dbReference type="Gene3D" id="1.20.1440.100">
    <property type="entry name" value="SG protein - dephosphorylation function"/>
    <property type="match status" value="1"/>
</dbReference>
<dbReference type="InterPro" id="IPR050582">
    <property type="entry name" value="HAD-like_SerB"/>
</dbReference>
<evidence type="ECO:0000256" key="4">
    <source>
        <dbReference type="ARBA" id="ARBA00021697"/>
    </source>
</evidence>
<dbReference type="NCBIfam" id="TIGR01490">
    <property type="entry name" value="HAD-SF-IB-hyp1"/>
    <property type="match status" value="1"/>
</dbReference>
<dbReference type="EMBL" id="JAOANI010000015">
    <property type="protein sequence ID" value="MCT7359376.1"/>
    <property type="molecule type" value="Genomic_DNA"/>
</dbReference>
<evidence type="ECO:0000256" key="6">
    <source>
        <dbReference type="ARBA" id="ARBA00022801"/>
    </source>
</evidence>
<dbReference type="InterPro" id="IPR036412">
    <property type="entry name" value="HAD-like_sf"/>
</dbReference>
<evidence type="ECO:0000313" key="11">
    <source>
        <dbReference type="EMBL" id="MCT7359376.1"/>
    </source>
</evidence>
<keyword evidence="5" id="KW-0479">Metal-binding</keyword>
<dbReference type="Proteomes" id="UP001147830">
    <property type="component" value="Unassembled WGS sequence"/>
</dbReference>
<comment type="catalytic activity">
    <reaction evidence="9">
        <text>L-histidinol phosphate + H2O = L-histidinol + phosphate</text>
        <dbReference type="Rhea" id="RHEA:14465"/>
        <dbReference type="ChEBI" id="CHEBI:15377"/>
        <dbReference type="ChEBI" id="CHEBI:43474"/>
        <dbReference type="ChEBI" id="CHEBI:57699"/>
        <dbReference type="ChEBI" id="CHEBI:57980"/>
        <dbReference type="EC" id="3.1.3.15"/>
    </reaction>
    <physiologicalReaction direction="left-to-right" evidence="9">
        <dbReference type="Rhea" id="RHEA:14466"/>
    </physiologicalReaction>
</comment>
<comment type="pathway">
    <text evidence="1">Amino-acid biosynthesis; L-histidine biosynthesis; L-histidine from 5-phospho-alpha-D-ribose 1-diphosphate: step 8/9.</text>
</comment>
<comment type="function">
    <text evidence="10">Catalyzes the dephosphorylation of histidinol-phosphate to histidinol, the direct precursor of histidine.</text>
</comment>
<evidence type="ECO:0000256" key="9">
    <source>
        <dbReference type="ARBA" id="ARBA00052092"/>
    </source>
</evidence>
<dbReference type="AlphaFoldDB" id="A0A9X2WFA1"/>
<dbReference type="GO" id="GO:0046872">
    <property type="term" value="F:metal ion binding"/>
    <property type="evidence" value="ECO:0007669"/>
    <property type="project" value="UniProtKB-KW"/>
</dbReference>
<proteinExistence type="inferred from homology"/>
<reference evidence="11" key="1">
    <citation type="journal article" date="2022" name="Front. Microbiol.">
        <title>Genome-based taxonomic rearrangement of Oceanobacter-related bacteria including the description of Thalassolituus hydrocarbonoclasticus sp. nov. and Thalassolituus pacificus sp. nov. and emended description of the genus Thalassolituus.</title>
        <authorList>
            <person name="Dong C."/>
            <person name="Wei L."/>
            <person name="Wang J."/>
            <person name="Lai Q."/>
            <person name="Huang Z."/>
            <person name="Shao Z."/>
        </authorList>
    </citation>
    <scope>NUCLEOTIDE SEQUENCE</scope>
    <source>
        <strain evidence="11">59MF3M-4</strain>
    </source>
</reference>
<dbReference type="Gene3D" id="3.40.50.1000">
    <property type="entry name" value="HAD superfamily/HAD-like"/>
    <property type="match status" value="1"/>
</dbReference>
<dbReference type="NCBIfam" id="TIGR01488">
    <property type="entry name" value="HAD-SF-IB"/>
    <property type="match status" value="1"/>
</dbReference>
<evidence type="ECO:0000256" key="10">
    <source>
        <dbReference type="ARBA" id="ARBA00053547"/>
    </source>
</evidence>
<gene>
    <name evidence="11" type="ORF">NYR02_10115</name>
</gene>
<keyword evidence="12" id="KW-1185">Reference proteome</keyword>
<evidence type="ECO:0000256" key="1">
    <source>
        <dbReference type="ARBA" id="ARBA00004970"/>
    </source>
</evidence>
<protein>
    <recommendedName>
        <fullName evidence="4">Histidinol-phosphatase</fullName>
        <ecNumber evidence="3">3.1.3.15</ecNumber>
    </recommendedName>
    <alternativeName>
        <fullName evidence="8">Histidinol-phosphate phosphatase</fullName>
    </alternativeName>
</protein>
<dbReference type="InterPro" id="IPR023214">
    <property type="entry name" value="HAD_sf"/>
</dbReference>
<evidence type="ECO:0000256" key="3">
    <source>
        <dbReference type="ARBA" id="ARBA00013085"/>
    </source>
</evidence>
<comment type="similarity">
    <text evidence="2">Belongs to the HAD-like hydrolase superfamily. SerB family.</text>
</comment>
<dbReference type="FunFam" id="3.40.50.1000:FF:000025">
    <property type="entry name" value="HAD hydrolase, family IB"/>
    <property type="match status" value="1"/>
</dbReference>
<dbReference type="Pfam" id="PF12710">
    <property type="entry name" value="HAD"/>
    <property type="match status" value="1"/>
</dbReference>
<dbReference type="EC" id="3.1.3.15" evidence="3"/>
<dbReference type="InterPro" id="IPR006385">
    <property type="entry name" value="HAD_hydro_SerB1"/>
</dbReference>
<organism evidence="11 12">
    <name type="scientific">Thalassolituus pacificus</name>
    <dbReference type="NCBI Taxonomy" id="2975440"/>
    <lineage>
        <taxon>Bacteria</taxon>
        <taxon>Pseudomonadati</taxon>
        <taxon>Pseudomonadota</taxon>
        <taxon>Gammaproteobacteria</taxon>
        <taxon>Oceanospirillales</taxon>
        <taxon>Oceanospirillaceae</taxon>
        <taxon>Thalassolituus</taxon>
    </lineage>
</organism>
<dbReference type="GO" id="GO:0004401">
    <property type="term" value="F:histidinol-phosphatase activity"/>
    <property type="evidence" value="ECO:0007669"/>
    <property type="project" value="UniProtKB-EC"/>
</dbReference>
<evidence type="ECO:0000256" key="5">
    <source>
        <dbReference type="ARBA" id="ARBA00022723"/>
    </source>
</evidence>
<keyword evidence="6 11" id="KW-0378">Hydrolase</keyword>
<name>A0A9X2WFA1_9GAMM</name>
<dbReference type="CDD" id="cd02612">
    <property type="entry name" value="HAD_PGPPase"/>
    <property type="match status" value="1"/>
</dbReference>
<evidence type="ECO:0000256" key="7">
    <source>
        <dbReference type="ARBA" id="ARBA00022842"/>
    </source>
</evidence>
<keyword evidence="7" id="KW-0460">Magnesium</keyword>
<dbReference type="PANTHER" id="PTHR43344:SF13">
    <property type="entry name" value="PHOSPHATASE RV3661-RELATED"/>
    <property type="match status" value="1"/>
</dbReference>
<dbReference type="PANTHER" id="PTHR43344">
    <property type="entry name" value="PHOSPHOSERINE PHOSPHATASE"/>
    <property type="match status" value="1"/>
</dbReference>
<dbReference type="RefSeq" id="WP_260976237.1">
    <property type="nucleotide sequence ID" value="NZ_JAOANI010000015.1"/>
</dbReference>
<comment type="caution">
    <text evidence="11">The sequence shown here is derived from an EMBL/GenBank/DDBJ whole genome shotgun (WGS) entry which is preliminary data.</text>
</comment>
<accession>A0A9X2WFA1</accession>
<evidence type="ECO:0000256" key="8">
    <source>
        <dbReference type="ARBA" id="ARBA00033209"/>
    </source>
</evidence>
<evidence type="ECO:0000256" key="2">
    <source>
        <dbReference type="ARBA" id="ARBA00009184"/>
    </source>
</evidence>
<evidence type="ECO:0000313" key="12">
    <source>
        <dbReference type="Proteomes" id="UP001147830"/>
    </source>
</evidence>